<protein>
    <submittedName>
        <fullName evidence="2">Type VI secretion system protein TssA</fullName>
    </submittedName>
</protein>
<reference evidence="2 3" key="1">
    <citation type="submission" date="2019-10" db="EMBL/GenBank/DDBJ databases">
        <title>Three novel species isolated from a subtropical stream in China.</title>
        <authorList>
            <person name="Lu H."/>
        </authorList>
    </citation>
    <scope>NUCLEOTIDE SEQUENCE [LARGE SCALE GENOMIC DNA]</scope>
    <source>
        <strain evidence="2 3">FT13W</strain>
    </source>
</reference>
<keyword evidence="3" id="KW-1185">Reference proteome</keyword>
<feature type="domain" description="ImpA N-terminal" evidence="1">
    <location>
        <begin position="9"/>
        <end position="131"/>
    </location>
</feature>
<name>A0A6I1HNK3_9BURK</name>
<dbReference type="InterPro" id="IPR017740">
    <property type="entry name" value="TssA-like"/>
</dbReference>
<evidence type="ECO:0000259" key="1">
    <source>
        <dbReference type="Pfam" id="PF06812"/>
    </source>
</evidence>
<dbReference type="EMBL" id="WFLI01000044">
    <property type="protein sequence ID" value="KAB8060143.1"/>
    <property type="molecule type" value="Genomic_DNA"/>
</dbReference>
<gene>
    <name evidence="2" type="primary">tssA</name>
    <name evidence="2" type="ORF">GCN75_25450</name>
</gene>
<dbReference type="NCBIfam" id="TIGR03363">
    <property type="entry name" value="VI_chp_8"/>
    <property type="match status" value="1"/>
</dbReference>
<accession>A0A6I1HNK3</accession>
<dbReference type="Pfam" id="PF06812">
    <property type="entry name" value="ImpA_N"/>
    <property type="match status" value="1"/>
</dbReference>
<evidence type="ECO:0000313" key="3">
    <source>
        <dbReference type="Proteomes" id="UP000468717"/>
    </source>
</evidence>
<sequence>MISADQLLLPISAGQPCGIDLSFSTELDAISQARKFDDPSLDQGEWVTDLKEADWSFVQRRCAALLAEKSKDLRLAAWLAEASAKQDHLQGLGQGYRLLAGLCRQYWDLGLYPPADGGDHEQRIGNLSWILARTPALVRAMPLTDKQSGGWSSIDFDTARKRAASNQDGVNGVKLADMEAARRNNSAQFRAAFAADAQFCLDALAELEQAADARLGKDSPGFSQAREALQSIQRAVPQVAVPAPAALPAAVLPGSGHAPGAATPPLPPAVPGEIHSRAQALAQLRQVALYFRQTEPHSPVSYFADKAADAGEQTLHEWLRSVVKDSVSLAHIEELLGVQPPASH</sequence>
<dbReference type="RefSeq" id="WP_152284860.1">
    <property type="nucleotide sequence ID" value="NZ_WFLI01000044.1"/>
</dbReference>
<dbReference type="Proteomes" id="UP000468717">
    <property type="component" value="Unassembled WGS sequence"/>
</dbReference>
<dbReference type="PANTHER" id="PTHR37951">
    <property type="entry name" value="CYTOPLASMIC PROTEIN-RELATED"/>
    <property type="match status" value="1"/>
</dbReference>
<dbReference type="AlphaFoldDB" id="A0A6I1HNK3"/>
<evidence type="ECO:0000313" key="2">
    <source>
        <dbReference type="EMBL" id="KAB8060143.1"/>
    </source>
</evidence>
<comment type="caution">
    <text evidence="2">The sequence shown here is derived from an EMBL/GenBank/DDBJ whole genome shotgun (WGS) entry which is preliminary data.</text>
</comment>
<proteinExistence type="predicted"/>
<organism evidence="2 3">
    <name type="scientific">Janthinobacterium violaceinigrum</name>
    <dbReference type="NCBI Taxonomy" id="2654252"/>
    <lineage>
        <taxon>Bacteria</taxon>
        <taxon>Pseudomonadati</taxon>
        <taxon>Pseudomonadota</taxon>
        <taxon>Betaproteobacteria</taxon>
        <taxon>Burkholderiales</taxon>
        <taxon>Oxalobacteraceae</taxon>
        <taxon>Janthinobacterium</taxon>
    </lineage>
</organism>
<dbReference type="PANTHER" id="PTHR37951:SF1">
    <property type="entry name" value="TYPE VI SECRETION SYSTEM COMPONENT TSSA1"/>
    <property type="match status" value="1"/>
</dbReference>
<dbReference type="InterPro" id="IPR010657">
    <property type="entry name" value="ImpA_N"/>
</dbReference>